<dbReference type="AlphaFoldDB" id="A0A392PI27"/>
<accession>A0A392PI27</accession>
<comment type="caution">
    <text evidence="2">The sequence shown here is derived from an EMBL/GenBank/DDBJ whole genome shotgun (WGS) entry which is preliminary data.</text>
</comment>
<dbReference type="EMBL" id="LXQA010081336">
    <property type="protein sequence ID" value="MCI11743.1"/>
    <property type="molecule type" value="Genomic_DNA"/>
</dbReference>
<evidence type="ECO:0000313" key="2">
    <source>
        <dbReference type="EMBL" id="MCI11743.1"/>
    </source>
</evidence>
<feature type="region of interest" description="Disordered" evidence="1">
    <location>
        <begin position="22"/>
        <end position="44"/>
    </location>
</feature>
<protein>
    <submittedName>
        <fullName evidence="2">Uncharacterized protein</fullName>
    </submittedName>
</protein>
<proteinExistence type="predicted"/>
<feature type="non-terminal residue" evidence="2">
    <location>
        <position position="44"/>
    </location>
</feature>
<reference evidence="2 3" key="1">
    <citation type="journal article" date="2018" name="Front. Plant Sci.">
        <title>Red Clover (Trifolium pratense) and Zigzag Clover (T. medium) - A Picture of Genomic Similarities and Differences.</title>
        <authorList>
            <person name="Dluhosova J."/>
            <person name="Istvanek J."/>
            <person name="Nedelnik J."/>
            <person name="Repkova J."/>
        </authorList>
    </citation>
    <scope>NUCLEOTIDE SEQUENCE [LARGE SCALE GENOMIC DNA]</scope>
    <source>
        <strain evidence="3">cv. 10/8</strain>
        <tissue evidence="2">Leaf</tissue>
    </source>
</reference>
<evidence type="ECO:0000256" key="1">
    <source>
        <dbReference type="SAM" id="MobiDB-lite"/>
    </source>
</evidence>
<sequence length="44" mass="5063">NRCWHNNLDGCDDHIAKVFQGEGGMHPLGQHHTKLHRDTSGQWK</sequence>
<feature type="non-terminal residue" evidence="2">
    <location>
        <position position="1"/>
    </location>
</feature>
<organism evidence="2 3">
    <name type="scientific">Trifolium medium</name>
    <dbReference type="NCBI Taxonomy" id="97028"/>
    <lineage>
        <taxon>Eukaryota</taxon>
        <taxon>Viridiplantae</taxon>
        <taxon>Streptophyta</taxon>
        <taxon>Embryophyta</taxon>
        <taxon>Tracheophyta</taxon>
        <taxon>Spermatophyta</taxon>
        <taxon>Magnoliopsida</taxon>
        <taxon>eudicotyledons</taxon>
        <taxon>Gunneridae</taxon>
        <taxon>Pentapetalae</taxon>
        <taxon>rosids</taxon>
        <taxon>fabids</taxon>
        <taxon>Fabales</taxon>
        <taxon>Fabaceae</taxon>
        <taxon>Papilionoideae</taxon>
        <taxon>50 kb inversion clade</taxon>
        <taxon>NPAAA clade</taxon>
        <taxon>Hologalegina</taxon>
        <taxon>IRL clade</taxon>
        <taxon>Trifolieae</taxon>
        <taxon>Trifolium</taxon>
    </lineage>
</organism>
<dbReference type="Proteomes" id="UP000265520">
    <property type="component" value="Unassembled WGS sequence"/>
</dbReference>
<name>A0A392PI27_9FABA</name>
<keyword evidence="3" id="KW-1185">Reference proteome</keyword>
<evidence type="ECO:0000313" key="3">
    <source>
        <dbReference type="Proteomes" id="UP000265520"/>
    </source>
</evidence>